<dbReference type="PANTHER" id="PTHR24221:SF654">
    <property type="entry name" value="ATP-BINDING CASSETTE SUB-FAMILY B MEMBER 6"/>
    <property type="match status" value="1"/>
</dbReference>
<evidence type="ECO:0000256" key="7">
    <source>
        <dbReference type="ARBA" id="ARBA00022989"/>
    </source>
</evidence>
<feature type="transmembrane region" description="Helical" evidence="10">
    <location>
        <begin position="124"/>
        <end position="152"/>
    </location>
</feature>
<dbReference type="Gene3D" id="1.20.1560.10">
    <property type="entry name" value="ABC transporter type 1, transmembrane domain"/>
    <property type="match status" value="1"/>
</dbReference>
<dbReference type="InterPro" id="IPR027417">
    <property type="entry name" value="P-loop_NTPase"/>
</dbReference>
<keyword evidence="6" id="KW-1278">Translocase</keyword>
<keyword evidence="14" id="KW-1185">Reference proteome</keyword>
<dbReference type="InterPro" id="IPR003593">
    <property type="entry name" value="AAA+_ATPase"/>
</dbReference>
<feature type="transmembrane region" description="Helical" evidence="10">
    <location>
        <begin position="52"/>
        <end position="70"/>
    </location>
</feature>
<keyword evidence="8 10" id="KW-0472">Membrane</keyword>
<evidence type="ECO:0000313" key="13">
    <source>
        <dbReference type="EMBL" id="GAA5056346.1"/>
    </source>
</evidence>
<gene>
    <name evidence="13" type="ORF">GCM10023318_33680</name>
</gene>
<keyword evidence="5 13" id="KW-0067">ATP-binding</keyword>
<dbReference type="InterPro" id="IPR017871">
    <property type="entry name" value="ABC_transporter-like_CS"/>
</dbReference>
<comment type="similarity">
    <text evidence="9">Belongs to the ABC transporter superfamily. Siderophore-Fe(3+) uptake transporter (SIUT) (TC 3.A.1.21) family.</text>
</comment>
<keyword evidence="7 10" id="KW-1133">Transmembrane helix</keyword>
<evidence type="ECO:0000313" key="14">
    <source>
        <dbReference type="Proteomes" id="UP001500603"/>
    </source>
</evidence>
<accession>A0ABP9KDU9</accession>
<dbReference type="InterPro" id="IPR003439">
    <property type="entry name" value="ABC_transporter-like_ATP-bd"/>
</dbReference>
<evidence type="ECO:0000256" key="4">
    <source>
        <dbReference type="ARBA" id="ARBA00022741"/>
    </source>
</evidence>
<dbReference type="Gene3D" id="3.40.50.300">
    <property type="entry name" value="P-loop containing nucleotide triphosphate hydrolases"/>
    <property type="match status" value="1"/>
</dbReference>
<evidence type="ECO:0000256" key="5">
    <source>
        <dbReference type="ARBA" id="ARBA00022840"/>
    </source>
</evidence>
<dbReference type="Pfam" id="PF00664">
    <property type="entry name" value="ABC_membrane"/>
    <property type="match status" value="1"/>
</dbReference>
<comment type="caution">
    <text evidence="13">The sequence shown here is derived from an EMBL/GenBank/DDBJ whole genome shotgun (WGS) entry which is preliminary data.</text>
</comment>
<dbReference type="SMART" id="SM00382">
    <property type="entry name" value="AAA"/>
    <property type="match status" value="1"/>
</dbReference>
<dbReference type="InterPro" id="IPR039421">
    <property type="entry name" value="Type_1_exporter"/>
</dbReference>
<feature type="transmembrane region" description="Helical" evidence="10">
    <location>
        <begin position="158"/>
        <end position="178"/>
    </location>
</feature>
<evidence type="ECO:0000256" key="2">
    <source>
        <dbReference type="ARBA" id="ARBA00022519"/>
    </source>
</evidence>
<name>A0ABP9KDU9_9NOCA</name>
<dbReference type="SUPFAM" id="SSF90123">
    <property type="entry name" value="ABC transporter transmembrane region"/>
    <property type="match status" value="1"/>
</dbReference>
<dbReference type="InterPro" id="IPR036640">
    <property type="entry name" value="ABC1_TM_sf"/>
</dbReference>
<dbReference type="Pfam" id="PF00005">
    <property type="entry name" value="ABC_tran"/>
    <property type="match status" value="1"/>
</dbReference>
<keyword evidence="4" id="KW-0547">Nucleotide-binding</keyword>
<keyword evidence="3 10" id="KW-0812">Transmembrane</keyword>
<feature type="transmembrane region" description="Helical" evidence="10">
    <location>
        <begin position="233"/>
        <end position="261"/>
    </location>
</feature>
<dbReference type="PROSITE" id="PS50893">
    <property type="entry name" value="ABC_TRANSPORTER_2"/>
    <property type="match status" value="1"/>
</dbReference>
<dbReference type="InterPro" id="IPR011527">
    <property type="entry name" value="ABC1_TM_dom"/>
</dbReference>
<dbReference type="GO" id="GO:0005524">
    <property type="term" value="F:ATP binding"/>
    <property type="evidence" value="ECO:0007669"/>
    <property type="project" value="UniProtKB-KW"/>
</dbReference>
<evidence type="ECO:0000259" key="11">
    <source>
        <dbReference type="PROSITE" id="PS50893"/>
    </source>
</evidence>
<evidence type="ECO:0000256" key="1">
    <source>
        <dbReference type="ARBA" id="ARBA00004429"/>
    </source>
</evidence>
<dbReference type="PANTHER" id="PTHR24221">
    <property type="entry name" value="ATP-BINDING CASSETTE SUB-FAMILY B"/>
    <property type="match status" value="1"/>
</dbReference>
<dbReference type="EMBL" id="BAABJM010000002">
    <property type="protein sequence ID" value="GAA5056346.1"/>
    <property type="molecule type" value="Genomic_DNA"/>
</dbReference>
<evidence type="ECO:0000256" key="3">
    <source>
        <dbReference type="ARBA" id="ARBA00022692"/>
    </source>
</evidence>
<comment type="subcellular location">
    <subcellularLocation>
        <location evidence="1">Cell inner membrane</location>
        <topology evidence="1">Multi-pass membrane protein</topology>
    </subcellularLocation>
</comment>
<reference evidence="14" key="1">
    <citation type="journal article" date="2019" name="Int. J. Syst. Evol. Microbiol.">
        <title>The Global Catalogue of Microorganisms (GCM) 10K type strain sequencing project: providing services to taxonomists for standard genome sequencing and annotation.</title>
        <authorList>
            <consortium name="The Broad Institute Genomics Platform"/>
            <consortium name="The Broad Institute Genome Sequencing Center for Infectious Disease"/>
            <person name="Wu L."/>
            <person name="Ma J."/>
        </authorList>
    </citation>
    <scope>NUCLEOTIDE SEQUENCE [LARGE SCALE GENOMIC DNA]</scope>
    <source>
        <strain evidence="14">JCM 18298</strain>
    </source>
</reference>
<sequence length="579" mass="60500">MIQIPEGVAGAATAARLRRCYGLIVGSALLEGLCFAVLVPLLSALIEQRFPAAWWWAATLAVLLVVAVGANRTASARQRAVSGETVADLQHRLAAHAVRLPLGWFSPASADALTRLTGDAARMLAAALNGVVAVNIRAATWAVVVLLTLLVLDPTTGLVAAAGLAVLVVLHFVAARLLRGATATGNTVTERINGELVEFAQHQAVLRSCGQTARANTEVLDALRRARAASAAYFRGAIIGAVAFQLGTALLVAAVLLTVLVRTDGSGLGVPSAVCATVLAAMLTDSVAALGRTGSVIWAAERTLAEVAAIIATPALAEPDVAPVPTDSSIALRGVAFGYESGRRVLEDISFDVPQGSICAIVGPSGSGKTTLARLVARFWEVESGSITLGGTDIRELRAADLLSRISMVFQDVYLFDATIRENVLLAKPDATPGQLAEAAALARVDEIVARLPQGWDTPVGEVGSALSGGERQRISLARALLKDAPVVLLDEATSALDTENETAIRAATATLTEGRTVLVIAHRLDTVRAADRIVFVEDGRVAETGTHTELLALDGRYASFWNEQNRAQRWQIRAGAGT</sequence>
<dbReference type="RefSeq" id="WP_345496322.1">
    <property type="nucleotide sequence ID" value="NZ_BAABJM010000002.1"/>
</dbReference>
<feature type="domain" description="ABC transporter" evidence="11">
    <location>
        <begin position="330"/>
        <end position="564"/>
    </location>
</feature>
<dbReference type="SUPFAM" id="SSF52540">
    <property type="entry name" value="P-loop containing nucleoside triphosphate hydrolases"/>
    <property type="match status" value="1"/>
</dbReference>
<feature type="domain" description="ABC transmembrane type-1" evidence="12">
    <location>
        <begin position="23"/>
        <end position="297"/>
    </location>
</feature>
<dbReference type="Proteomes" id="UP001500603">
    <property type="component" value="Unassembled WGS sequence"/>
</dbReference>
<evidence type="ECO:0000256" key="9">
    <source>
        <dbReference type="ARBA" id="ARBA00023455"/>
    </source>
</evidence>
<evidence type="ECO:0000256" key="6">
    <source>
        <dbReference type="ARBA" id="ARBA00022967"/>
    </source>
</evidence>
<dbReference type="PROSITE" id="PS00211">
    <property type="entry name" value="ABC_TRANSPORTER_1"/>
    <property type="match status" value="1"/>
</dbReference>
<evidence type="ECO:0000259" key="12">
    <source>
        <dbReference type="PROSITE" id="PS50929"/>
    </source>
</evidence>
<keyword evidence="2" id="KW-0997">Cell inner membrane</keyword>
<evidence type="ECO:0000256" key="10">
    <source>
        <dbReference type="SAM" id="Phobius"/>
    </source>
</evidence>
<proteinExistence type="inferred from homology"/>
<organism evidence="13 14">
    <name type="scientific">Nocardia callitridis</name>
    <dbReference type="NCBI Taxonomy" id="648753"/>
    <lineage>
        <taxon>Bacteria</taxon>
        <taxon>Bacillati</taxon>
        <taxon>Actinomycetota</taxon>
        <taxon>Actinomycetes</taxon>
        <taxon>Mycobacteriales</taxon>
        <taxon>Nocardiaceae</taxon>
        <taxon>Nocardia</taxon>
    </lineage>
</organism>
<evidence type="ECO:0000256" key="8">
    <source>
        <dbReference type="ARBA" id="ARBA00023136"/>
    </source>
</evidence>
<keyword evidence="2" id="KW-1003">Cell membrane</keyword>
<protein>
    <submittedName>
        <fullName evidence="13">ABC transporter ATP-binding protein</fullName>
    </submittedName>
</protein>
<feature type="transmembrane region" description="Helical" evidence="10">
    <location>
        <begin position="21"/>
        <end position="46"/>
    </location>
</feature>
<dbReference type="PROSITE" id="PS50929">
    <property type="entry name" value="ABC_TM1F"/>
    <property type="match status" value="1"/>
</dbReference>